<dbReference type="InterPro" id="IPR019013">
    <property type="entry name" value="Vma21"/>
</dbReference>
<sequence length="92" mass="9731">MVKIDPGVVVKLVVFSAVLVTLPVGVLQASIHGFFDVAISALFGTVTDNLRQLFGAVLAVLTVNAVVIAYVVSAYNERPTSAKLVTESKKDE</sequence>
<organism evidence="7 8">
    <name type="scientific">Coccomyxa viridis</name>
    <dbReference type="NCBI Taxonomy" id="1274662"/>
    <lineage>
        <taxon>Eukaryota</taxon>
        <taxon>Viridiplantae</taxon>
        <taxon>Chlorophyta</taxon>
        <taxon>core chlorophytes</taxon>
        <taxon>Trebouxiophyceae</taxon>
        <taxon>Trebouxiophyceae incertae sedis</taxon>
        <taxon>Coccomyxaceae</taxon>
        <taxon>Coccomyxa</taxon>
    </lineage>
</organism>
<dbReference type="Proteomes" id="UP001497392">
    <property type="component" value="Unassembled WGS sequence"/>
</dbReference>
<evidence type="ECO:0000256" key="5">
    <source>
        <dbReference type="ARBA" id="ARBA00023329"/>
    </source>
</evidence>
<accession>A0ABP1FX91</accession>
<keyword evidence="3 6" id="KW-1133">Transmembrane helix</keyword>
<proteinExistence type="predicted"/>
<dbReference type="Pfam" id="PF09446">
    <property type="entry name" value="VMA21"/>
    <property type="match status" value="1"/>
</dbReference>
<comment type="caution">
    <text evidence="7">The sequence shown here is derived from an EMBL/GenBank/DDBJ whole genome shotgun (WGS) entry which is preliminary data.</text>
</comment>
<gene>
    <name evidence="7" type="primary">g6149</name>
    <name evidence="7" type="ORF">VP750_LOCUS5268</name>
</gene>
<feature type="transmembrane region" description="Helical" evidence="6">
    <location>
        <begin position="53"/>
        <end position="75"/>
    </location>
</feature>
<evidence type="ECO:0000256" key="3">
    <source>
        <dbReference type="ARBA" id="ARBA00022989"/>
    </source>
</evidence>
<protein>
    <submittedName>
        <fullName evidence="7">G6149 protein</fullName>
    </submittedName>
</protein>
<evidence type="ECO:0000256" key="6">
    <source>
        <dbReference type="SAM" id="Phobius"/>
    </source>
</evidence>
<keyword evidence="5" id="KW-0968">Cytoplasmic vesicle</keyword>
<feature type="transmembrane region" description="Helical" evidence="6">
    <location>
        <begin position="12"/>
        <end position="33"/>
    </location>
</feature>
<dbReference type="EMBL" id="CAXHTA020000009">
    <property type="protein sequence ID" value="CAL5223609.1"/>
    <property type="molecule type" value="Genomic_DNA"/>
</dbReference>
<evidence type="ECO:0000256" key="2">
    <source>
        <dbReference type="ARBA" id="ARBA00022824"/>
    </source>
</evidence>
<keyword evidence="2" id="KW-0256">Endoplasmic reticulum</keyword>
<evidence type="ECO:0000313" key="8">
    <source>
        <dbReference type="Proteomes" id="UP001497392"/>
    </source>
</evidence>
<keyword evidence="4 6" id="KW-0472">Membrane</keyword>
<keyword evidence="8" id="KW-1185">Reference proteome</keyword>
<reference evidence="7 8" key="1">
    <citation type="submission" date="2024-06" db="EMBL/GenBank/DDBJ databases">
        <authorList>
            <person name="Kraege A."/>
            <person name="Thomma B."/>
        </authorList>
    </citation>
    <scope>NUCLEOTIDE SEQUENCE [LARGE SCALE GENOMIC DNA]</scope>
</reference>
<evidence type="ECO:0000313" key="7">
    <source>
        <dbReference type="EMBL" id="CAL5223609.1"/>
    </source>
</evidence>
<name>A0ABP1FX91_9CHLO</name>
<keyword evidence="1 6" id="KW-0812">Transmembrane</keyword>
<evidence type="ECO:0000256" key="4">
    <source>
        <dbReference type="ARBA" id="ARBA00023136"/>
    </source>
</evidence>
<evidence type="ECO:0000256" key="1">
    <source>
        <dbReference type="ARBA" id="ARBA00022692"/>
    </source>
</evidence>